<gene>
    <name evidence="3" type="ORF">THAPSDRAFT_21400</name>
</gene>
<evidence type="ECO:0000313" key="3">
    <source>
        <dbReference type="EMBL" id="EED94870.1"/>
    </source>
</evidence>
<feature type="compositionally biased region" description="Low complexity" evidence="1">
    <location>
        <begin position="137"/>
        <end position="149"/>
    </location>
</feature>
<evidence type="ECO:0000256" key="2">
    <source>
        <dbReference type="SAM" id="Phobius"/>
    </source>
</evidence>
<feature type="region of interest" description="Disordered" evidence="1">
    <location>
        <begin position="1"/>
        <end position="262"/>
    </location>
</feature>
<dbReference type="RefSeq" id="XP_002287427.1">
    <property type="nucleotide sequence ID" value="XM_002287391.1"/>
</dbReference>
<feature type="transmembrane region" description="Helical" evidence="2">
    <location>
        <begin position="726"/>
        <end position="745"/>
    </location>
</feature>
<feature type="region of interest" description="Disordered" evidence="1">
    <location>
        <begin position="517"/>
        <end position="553"/>
    </location>
</feature>
<sequence>MEGDECSMISDDTRTTMQRGGVQEMEEIIEDDASLFSTSGPSSATNRSQQQQQQQQLVVTASSSASARSNRSRRSNTSSSRAGSRHQELKDDGAASDHFKEGASLEPDGHYKPTPAHERSSNANHATDNDERDGFGSNSNFSSTSSSRSSSRRREVNKYASIARKKASLMTNYNFEREEGEEMSRRSRASNKSEGRVSGVYRSKPPPPPYPRGTSIKGSQQRGITGNDEDHYDQQQQRPDPNLPIQSIGNKSIASSVSSMTSMDSYMKQQYMMREIEKYKRQAREAKEAVRRSQARDSRHSRGGRRGERFNDEDNEYFGEEYSERLEGGEGGSRRSYPGDDYMIEEENDSFYSRSGRSDGGSARNHSSNSSMRSNVSGNSGSQTKNRSPPPPPPPPRPSQAKTPSNRRGSAPSVSSTNEYSNPVTSAAQTSFISSTSTAHTPPLYQLEECCIKHPHILLTDQTDINVWTCMRYCKDEKSGRWITKKMCCEACLEEEEVMPHDDEYDKECNAHGSQYSFDKKKRRSSDQGGYDNHYHHHNDSTDSMSSSQEDHEYFNENSTTINIHPMDDGNQTPLEREAEAQRRRFIRRLAARAYHFPGNTWCEDWMQYTKNTHLVFGIFFHHPLHPVTSRERCIILLGSVAVGLLLSNLIYLWFAHYDIGINDTVISFGPEALDVTKLMIALWTLGSFVHTIFDLSVWHIKACTLCRYGGDVSDEAMKCGRTTGVTIVLSTLAFATYLCLLRASEDAKALDPDLIEYGSEETFFHPIALAGGRKSFDFLAGYIIEFVLAVFVYNPLILTVVFTGVLGCQGRIPILG</sequence>
<evidence type="ECO:0000313" key="4">
    <source>
        <dbReference type="Proteomes" id="UP000001449"/>
    </source>
</evidence>
<feature type="compositionally biased region" description="Low complexity" evidence="1">
    <location>
        <begin position="42"/>
        <end position="82"/>
    </location>
</feature>
<organism evidence="3 4">
    <name type="scientific">Thalassiosira pseudonana</name>
    <name type="common">Marine diatom</name>
    <name type="synonym">Cyclotella nana</name>
    <dbReference type="NCBI Taxonomy" id="35128"/>
    <lineage>
        <taxon>Eukaryota</taxon>
        <taxon>Sar</taxon>
        <taxon>Stramenopiles</taxon>
        <taxon>Ochrophyta</taxon>
        <taxon>Bacillariophyta</taxon>
        <taxon>Coscinodiscophyceae</taxon>
        <taxon>Thalassiosirophycidae</taxon>
        <taxon>Thalassiosirales</taxon>
        <taxon>Thalassiosiraceae</taxon>
        <taxon>Thalassiosira</taxon>
    </lineage>
</organism>
<feature type="transmembrane region" description="Helical" evidence="2">
    <location>
        <begin position="635"/>
        <end position="655"/>
    </location>
</feature>
<dbReference type="AlphaFoldDB" id="B8BV39"/>
<feature type="compositionally biased region" description="Polar residues" evidence="1">
    <location>
        <begin position="234"/>
        <end position="250"/>
    </location>
</feature>
<evidence type="ECO:0000256" key="1">
    <source>
        <dbReference type="SAM" id="MobiDB-lite"/>
    </source>
</evidence>
<feature type="compositionally biased region" description="Low complexity" evidence="1">
    <location>
        <begin position="252"/>
        <end position="262"/>
    </location>
</feature>
<feature type="compositionally biased region" description="Low complexity" evidence="1">
    <location>
        <begin position="360"/>
        <end position="382"/>
    </location>
</feature>
<keyword evidence="4" id="KW-1185">Reference proteome</keyword>
<feature type="compositionally biased region" description="Acidic residues" evidence="1">
    <location>
        <begin position="24"/>
        <end position="33"/>
    </location>
</feature>
<feature type="compositionally biased region" description="Basic and acidic residues" evidence="1">
    <location>
        <begin position="85"/>
        <end position="120"/>
    </location>
</feature>
<dbReference type="EMBL" id="CM000639">
    <property type="protein sequence ID" value="EED94870.1"/>
    <property type="molecule type" value="Genomic_DNA"/>
</dbReference>
<protein>
    <submittedName>
        <fullName evidence="3">Uncharacterized protein</fullName>
    </submittedName>
</protein>
<reference evidence="3 4" key="2">
    <citation type="journal article" date="2008" name="Nature">
        <title>The Phaeodactylum genome reveals the evolutionary history of diatom genomes.</title>
        <authorList>
            <person name="Bowler C."/>
            <person name="Allen A.E."/>
            <person name="Badger J.H."/>
            <person name="Grimwood J."/>
            <person name="Jabbari K."/>
            <person name="Kuo A."/>
            <person name="Maheswari U."/>
            <person name="Martens C."/>
            <person name="Maumus F."/>
            <person name="Otillar R.P."/>
            <person name="Rayko E."/>
            <person name="Salamov A."/>
            <person name="Vandepoele K."/>
            <person name="Beszteri B."/>
            <person name="Gruber A."/>
            <person name="Heijde M."/>
            <person name="Katinka M."/>
            <person name="Mock T."/>
            <person name="Valentin K."/>
            <person name="Verret F."/>
            <person name="Berges J.A."/>
            <person name="Brownlee C."/>
            <person name="Cadoret J.P."/>
            <person name="Chiovitti A."/>
            <person name="Choi C.J."/>
            <person name="Coesel S."/>
            <person name="De Martino A."/>
            <person name="Detter J.C."/>
            <person name="Durkin C."/>
            <person name="Falciatore A."/>
            <person name="Fournet J."/>
            <person name="Haruta M."/>
            <person name="Huysman M.J."/>
            <person name="Jenkins B.D."/>
            <person name="Jiroutova K."/>
            <person name="Jorgensen R.E."/>
            <person name="Joubert Y."/>
            <person name="Kaplan A."/>
            <person name="Kroger N."/>
            <person name="Kroth P.G."/>
            <person name="La Roche J."/>
            <person name="Lindquist E."/>
            <person name="Lommer M."/>
            <person name="Martin-Jezequel V."/>
            <person name="Lopez P.J."/>
            <person name="Lucas S."/>
            <person name="Mangogna M."/>
            <person name="McGinnis K."/>
            <person name="Medlin L.K."/>
            <person name="Montsant A."/>
            <person name="Oudot-Le Secq M.P."/>
            <person name="Napoli C."/>
            <person name="Obornik M."/>
            <person name="Parker M.S."/>
            <person name="Petit J.L."/>
            <person name="Porcel B.M."/>
            <person name="Poulsen N."/>
            <person name="Robison M."/>
            <person name="Rychlewski L."/>
            <person name="Rynearson T.A."/>
            <person name="Schmutz J."/>
            <person name="Shapiro H."/>
            <person name="Siaut M."/>
            <person name="Stanley M."/>
            <person name="Sussman M.R."/>
            <person name="Taylor A.R."/>
            <person name="Vardi A."/>
            <person name="von Dassow P."/>
            <person name="Vyverman W."/>
            <person name="Willis A."/>
            <person name="Wyrwicz L.S."/>
            <person name="Rokhsar D.S."/>
            <person name="Weissenbach J."/>
            <person name="Armbrust E.V."/>
            <person name="Green B.R."/>
            <person name="Van de Peer Y."/>
            <person name="Grigoriev I.V."/>
        </authorList>
    </citation>
    <scope>NUCLEOTIDE SEQUENCE [LARGE SCALE GENOMIC DNA]</scope>
    <source>
        <strain evidence="3 4">CCMP1335</strain>
    </source>
</reference>
<keyword evidence="2" id="KW-0472">Membrane</keyword>
<feature type="non-terminal residue" evidence="3">
    <location>
        <position position="817"/>
    </location>
</feature>
<dbReference type="PaxDb" id="35128-Thaps21400"/>
<dbReference type="GeneID" id="7443088"/>
<reference evidence="3 4" key="1">
    <citation type="journal article" date="2004" name="Science">
        <title>The genome of the diatom Thalassiosira pseudonana: ecology, evolution, and metabolism.</title>
        <authorList>
            <person name="Armbrust E.V."/>
            <person name="Berges J.A."/>
            <person name="Bowler C."/>
            <person name="Green B.R."/>
            <person name="Martinez D."/>
            <person name="Putnam N.H."/>
            <person name="Zhou S."/>
            <person name="Allen A.E."/>
            <person name="Apt K.E."/>
            <person name="Bechner M."/>
            <person name="Brzezinski M.A."/>
            <person name="Chaal B.K."/>
            <person name="Chiovitti A."/>
            <person name="Davis A.K."/>
            <person name="Demarest M.S."/>
            <person name="Detter J.C."/>
            <person name="Glavina T."/>
            <person name="Goodstein D."/>
            <person name="Hadi M.Z."/>
            <person name="Hellsten U."/>
            <person name="Hildebrand M."/>
            <person name="Jenkins B.D."/>
            <person name="Jurka J."/>
            <person name="Kapitonov V.V."/>
            <person name="Kroger N."/>
            <person name="Lau W.W."/>
            <person name="Lane T.W."/>
            <person name="Larimer F.W."/>
            <person name="Lippmeier J.C."/>
            <person name="Lucas S."/>
            <person name="Medina M."/>
            <person name="Montsant A."/>
            <person name="Obornik M."/>
            <person name="Parker M.S."/>
            <person name="Palenik B."/>
            <person name="Pazour G.J."/>
            <person name="Richardson P.M."/>
            <person name="Rynearson T.A."/>
            <person name="Saito M.A."/>
            <person name="Schwartz D.C."/>
            <person name="Thamatrakoln K."/>
            <person name="Valentin K."/>
            <person name="Vardi A."/>
            <person name="Wilkerson F.P."/>
            <person name="Rokhsar D.S."/>
        </authorList>
    </citation>
    <scope>NUCLEOTIDE SEQUENCE [LARGE SCALE GENOMIC DNA]</scope>
    <source>
        <strain evidence="3 4">CCMP1335</strain>
    </source>
</reference>
<feature type="compositionally biased region" description="Polar residues" evidence="1">
    <location>
        <begin position="400"/>
        <end position="423"/>
    </location>
</feature>
<keyword evidence="2" id="KW-1133">Transmembrane helix</keyword>
<feature type="compositionally biased region" description="Pro residues" evidence="1">
    <location>
        <begin position="388"/>
        <end position="398"/>
    </location>
</feature>
<dbReference type="InParanoid" id="B8BV39"/>
<accession>B8BV39</accession>
<dbReference type="Proteomes" id="UP000001449">
    <property type="component" value="Chromosome 2"/>
</dbReference>
<dbReference type="eggNOG" id="ENOG502T3G0">
    <property type="taxonomic scope" value="Eukaryota"/>
</dbReference>
<feature type="transmembrane region" description="Helical" evidence="2">
    <location>
        <begin position="780"/>
        <end position="807"/>
    </location>
</feature>
<keyword evidence="2" id="KW-0812">Transmembrane</keyword>
<name>B8BV39_THAPS</name>
<dbReference type="HOGENOM" id="CLU_346023_0_0_1"/>
<dbReference type="KEGG" id="tps:THAPSDRAFT_21400"/>
<feature type="region of interest" description="Disordered" evidence="1">
    <location>
        <begin position="278"/>
        <end position="423"/>
    </location>
</feature>
<proteinExistence type="predicted"/>
<feature type="compositionally biased region" description="Basic and acidic residues" evidence="1">
    <location>
        <begin position="278"/>
        <end position="312"/>
    </location>
</feature>